<keyword evidence="2" id="KW-1185">Reference proteome</keyword>
<protein>
    <submittedName>
        <fullName evidence="1">Uncharacterized protein</fullName>
    </submittedName>
</protein>
<organism evidence="1 2">
    <name type="scientific">Aristaeella hokkaidonensis</name>
    <dbReference type="NCBI Taxonomy" id="3046382"/>
    <lineage>
        <taxon>Bacteria</taxon>
        <taxon>Bacillati</taxon>
        <taxon>Bacillota</taxon>
        <taxon>Clostridia</taxon>
        <taxon>Eubacteriales</taxon>
        <taxon>Aristaeellaceae</taxon>
        <taxon>Aristaeella</taxon>
    </lineage>
</organism>
<proteinExistence type="predicted"/>
<dbReference type="EMBL" id="CP068393">
    <property type="protein sequence ID" value="QUC67619.1"/>
    <property type="molecule type" value="Genomic_DNA"/>
</dbReference>
<name>A0AC61N244_9FIRM</name>
<reference evidence="1" key="1">
    <citation type="submission" date="2021-01" db="EMBL/GenBank/DDBJ databases">
        <title>Complete genome sequence of Clostridiales bacterium R-7.</title>
        <authorList>
            <person name="Mahoney-Kurpe S.C."/>
            <person name="Palevich N."/>
            <person name="Koike S."/>
            <person name="Moon C.D."/>
            <person name="Attwood G.T."/>
        </authorList>
    </citation>
    <scope>NUCLEOTIDE SEQUENCE</scope>
    <source>
        <strain evidence="1">R-7</strain>
    </source>
</reference>
<sequence length="147" mass="17270">MREKKLLIAVIALCALIIIGWVYVGVIAPYISCRRAERAIEAVKLPEDTQVFLKTRAEQSEVNWEHVRGEKVVFCENGTEYVRLFVEENNDPEKLKYIRVWSMDTPDDMSIYAYDRMGSNPVDKETQKKMLFDGMDKYVKILYQYPY</sequence>
<evidence type="ECO:0000313" key="1">
    <source>
        <dbReference type="EMBL" id="QUC67619.1"/>
    </source>
</evidence>
<gene>
    <name evidence="1" type="ORF">JYE49_02650</name>
</gene>
<accession>A0AC61N244</accession>
<dbReference type="Proteomes" id="UP000682782">
    <property type="component" value="Chromosome"/>
</dbReference>
<evidence type="ECO:0000313" key="2">
    <source>
        <dbReference type="Proteomes" id="UP000682782"/>
    </source>
</evidence>